<name>A0A8C2PBA4_CAPHI</name>
<proteinExistence type="predicted"/>
<dbReference type="Ensembl" id="ENSCHIT00010023557.1">
    <property type="protein sequence ID" value="ENSCHIP00010016859.1"/>
    <property type="gene ID" value="ENSCHIG00010012252.1"/>
</dbReference>
<evidence type="ECO:0000313" key="2">
    <source>
        <dbReference type="Ensembl" id="ENSCHIP00010016859.1"/>
    </source>
</evidence>
<dbReference type="AlphaFoldDB" id="A0A8C2PBA4"/>
<evidence type="ECO:0000256" key="1">
    <source>
        <dbReference type="SAM" id="MobiDB-lite"/>
    </source>
</evidence>
<organism evidence="2">
    <name type="scientific">Capra hircus</name>
    <name type="common">Goat</name>
    <dbReference type="NCBI Taxonomy" id="9925"/>
    <lineage>
        <taxon>Eukaryota</taxon>
        <taxon>Metazoa</taxon>
        <taxon>Chordata</taxon>
        <taxon>Craniata</taxon>
        <taxon>Vertebrata</taxon>
        <taxon>Euteleostomi</taxon>
        <taxon>Mammalia</taxon>
        <taxon>Eutheria</taxon>
        <taxon>Laurasiatheria</taxon>
        <taxon>Artiodactyla</taxon>
        <taxon>Ruminantia</taxon>
        <taxon>Pecora</taxon>
        <taxon>Bovidae</taxon>
        <taxon>Caprinae</taxon>
        <taxon>Capra</taxon>
    </lineage>
</organism>
<protein>
    <submittedName>
        <fullName evidence="2">Uncharacterized protein</fullName>
    </submittedName>
</protein>
<accession>A0A8C2PBA4</accession>
<sequence>MRLSKMKKHHQLAQAQSQKAKFKNEAFLSNKIKKHKNETVVFTPIELIQEKKIIAKWLLYSGKRYQVYGYLIRKLKFMSLSCRR</sequence>
<feature type="region of interest" description="Disordered" evidence="1">
    <location>
        <begin position="1"/>
        <end position="21"/>
    </location>
</feature>
<reference evidence="2" key="1">
    <citation type="submission" date="2019-03" db="EMBL/GenBank/DDBJ databases">
        <title>Genome sequencing and reference-guided assembly of Black Bengal Goat (Capra hircus).</title>
        <authorList>
            <person name="Siddiki A.Z."/>
            <person name="Baten A."/>
            <person name="Billah M."/>
            <person name="Alam M.A.U."/>
            <person name="Shawrob K.S.M."/>
            <person name="Saha S."/>
            <person name="Chowdhury M."/>
            <person name="Rahman A.H."/>
            <person name="Stear M."/>
            <person name="Miah G."/>
            <person name="Das G.B."/>
            <person name="Hossain M.M."/>
            <person name="Kumkum M."/>
            <person name="Islam M.S."/>
            <person name="Mollah A.M."/>
            <person name="Ahsan A."/>
            <person name="Tusar F."/>
            <person name="Khan M.K.I."/>
        </authorList>
    </citation>
    <scope>NUCLEOTIDE SEQUENCE [LARGE SCALE GENOMIC DNA]</scope>
</reference>
<feature type="compositionally biased region" description="Basic residues" evidence="1">
    <location>
        <begin position="1"/>
        <end position="11"/>
    </location>
</feature>
<reference evidence="2" key="2">
    <citation type="submission" date="2025-08" db="UniProtKB">
        <authorList>
            <consortium name="Ensembl"/>
        </authorList>
    </citation>
    <scope>IDENTIFICATION</scope>
</reference>